<dbReference type="InterPro" id="IPR036770">
    <property type="entry name" value="Ankyrin_rpt-contain_sf"/>
</dbReference>
<dbReference type="PANTHER" id="PTHR24198:SF194">
    <property type="entry name" value="INVERSIN-A"/>
    <property type="match status" value="1"/>
</dbReference>
<dbReference type="Gene3D" id="3.40.50.300">
    <property type="entry name" value="P-loop containing nucleotide triphosphate hydrolases"/>
    <property type="match status" value="1"/>
</dbReference>
<feature type="repeat" description="ANK" evidence="3">
    <location>
        <begin position="803"/>
        <end position="835"/>
    </location>
</feature>
<feature type="region of interest" description="Disordered" evidence="4">
    <location>
        <begin position="250"/>
        <end position="288"/>
    </location>
</feature>
<keyword evidence="2 3" id="KW-0040">ANK repeat</keyword>
<dbReference type="OrthoDB" id="7617259at2759"/>
<dbReference type="PROSITE" id="PS50088">
    <property type="entry name" value="ANK_REPEAT"/>
    <property type="match status" value="5"/>
</dbReference>
<keyword evidence="5" id="KW-1185">Reference proteome</keyword>
<feature type="repeat" description="ANK" evidence="3">
    <location>
        <begin position="1123"/>
        <end position="1155"/>
    </location>
</feature>
<dbReference type="SUPFAM" id="SSF52540">
    <property type="entry name" value="P-loop containing nucleoside triphosphate hydrolases"/>
    <property type="match status" value="1"/>
</dbReference>
<dbReference type="Proteomes" id="UP000515180">
    <property type="component" value="Unplaced"/>
</dbReference>
<evidence type="ECO:0000256" key="4">
    <source>
        <dbReference type="SAM" id="MobiDB-lite"/>
    </source>
</evidence>
<feature type="repeat" description="ANK" evidence="3">
    <location>
        <begin position="1053"/>
        <end position="1082"/>
    </location>
</feature>
<feature type="repeat" description="ANK" evidence="3">
    <location>
        <begin position="1015"/>
        <end position="1047"/>
    </location>
</feature>
<organism evidence="5 6">
    <name type="scientific">Bombus impatiens</name>
    <name type="common">Bumblebee</name>
    <dbReference type="NCBI Taxonomy" id="132113"/>
    <lineage>
        <taxon>Eukaryota</taxon>
        <taxon>Metazoa</taxon>
        <taxon>Ecdysozoa</taxon>
        <taxon>Arthropoda</taxon>
        <taxon>Hexapoda</taxon>
        <taxon>Insecta</taxon>
        <taxon>Pterygota</taxon>
        <taxon>Neoptera</taxon>
        <taxon>Endopterygota</taxon>
        <taxon>Hymenoptera</taxon>
        <taxon>Apocrita</taxon>
        <taxon>Aculeata</taxon>
        <taxon>Apoidea</taxon>
        <taxon>Anthophila</taxon>
        <taxon>Apidae</taxon>
        <taxon>Bombus</taxon>
        <taxon>Pyrobombus</taxon>
    </lineage>
</organism>
<evidence type="ECO:0000256" key="2">
    <source>
        <dbReference type="ARBA" id="ARBA00023043"/>
    </source>
</evidence>
<dbReference type="InterPro" id="IPR027417">
    <property type="entry name" value="P-loop_NTPase"/>
</dbReference>
<proteinExistence type="predicted"/>
<dbReference type="RefSeq" id="XP_012247033.1">
    <property type="nucleotide sequence ID" value="XM_012391610.2"/>
</dbReference>
<feature type="compositionally biased region" description="Basic and acidic residues" evidence="4">
    <location>
        <begin position="1"/>
        <end position="13"/>
    </location>
</feature>
<dbReference type="SMART" id="SM00248">
    <property type="entry name" value="ANK"/>
    <property type="match status" value="11"/>
</dbReference>
<dbReference type="GeneID" id="105681507"/>
<dbReference type="KEGG" id="bim:105681507"/>
<evidence type="ECO:0000313" key="5">
    <source>
        <dbReference type="Proteomes" id="UP000515180"/>
    </source>
</evidence>
<feature type="repeat" description="ANK" evidence="3">
    <location>
        <begin position="1083"/>
        <end position="1115"/>
    </location>
</feature>
<dbReference type="PANTHER" id="PTHR24198">
    <property type="entry name" value="ANKYRIN REPEAT AND PROTEIN KINASE DOMAIN-CONTAINING PROTEIN"/>
    <property type="match status" value="1"/>
</dbReference>
<dbReference type="InterPro" id="IPR002110">
    <property type="entry name" value="Ankyrin_rpt"/>
</dbReference>
<sequence length="1290" mass="146234">MQKLPNEPHEHKAGQTNQQPQPQHSTQVDSDSISPDPDKKETYERLEIFIKTFVIRFIKTLNQYRNEISSKNNTTAENAAGETAAKAIEQISLWASIAVYPLVVAAKYFSNRIHRKKAKTVVEVFRRIKEEELENMLAEAGGNIFYKCQTQFNTITDKYLARAIEKLAIDATRRVINYVNRYKQDNPDMDVSVNLIIEGVKLGKSRQNFIITAMQKIPKLPKLGHTIEICDKKYKTSEVYENLAKMDDGTTGEYCSKEGNGSDSRKSKDTSGSTQISNEDSQEVIEQPEEEHKYILSLEEVIKEAKEVLNKLYKEDDSFLGRTLKNGMENISQGIDKVNDTAKSTQVRKPIYYNMKNPVKSFTGRGNELIWLHEKLQNKDRRALITQATAVIGLGGIGKTELVRKYAIEYAEHYNNNVIWIESATDEILTSFKDLAVEELKIPINEKIGENMQERQVKSIVKDVYTHFIDVKSLFIFNNAEEYTAIAKFLPTSLPPSAERPYILITSRNRDWDIGYEGQIHVMELNVFTQKEATMFIKNSIEIKDGLKKGDIKMLAKRLQYFPLALGQAITYINQEEKSSRRGGERFKISDYLKKLDKNTKLLNEGCHKIKYRYSETVLTTWLTTLKKIEEDENHGMKAIDILNVMAYLAPDKIHASKMFDRDGVELCDKYLMIDLKEGGVASIHRLVQEVIRLMLKEKKEEEEVIEKALTLIGNNENICKENTSHVTSVWNYASGYSNLIDKFYFNSNSIPTCGYNNATPLHLLAENGNDVAVKAILDEAILMNDERFPEKFSKIIDAKDKYNRTPLYMAVENGHASVVKLFVDKKAKIDIRSTIVYDSLSTKKASDWTLLHVAAFNGYSDIVTILVNTNRGLVDIKDNIGRTAAVLAASTGQIDTLKILEPEQYNVYLLHAKFRAARKSGNLEDLKNFLNNLEKKQQLQDIVNVKLGEWAPLHLAAFANWLDIIQILITNNAKVKDDEPSFTPLHCASSNGHLDVVKYFVRETRARPEDINEDGWTSLHAAAQNGHLDVVKYFIDEFKEIDVDINDNFCATPLHTAAFHGKLNVVEFLLSRGANIEAVNILGATPLFIAAISNNRDVYDFLLNKDATVVNTSDDQTLIGRLNISVLHVAAVYNDKQMIEDLINKGVDKDIGDDIGLTPVCFATFFDSLEATEYLIASGAATDVPINISFIKKVLEETKKGSTSKSSSMPKFVSTLITFANIFDNGTEISVNDLKRTVEKLCTSFPDFRRLIDSLKIYLEQRKNPDLDLPLHAVFFTQKFDINYNDGDE</sequence>
<dbReference type="Gene3D" id="1.25.40.20">
    <property type="entry name" value="Ankyrin repeat-containing domain"/>
    <property type="match status" value="4"/>
</dbReference>
<evidence type="ECO:0000256" key="1">
    <source>
        <dbReference type="ARBA" id="ARBA00022737"/>
    </source>
</evidence>
<feature type="compositionally biased region" description="Polar residues" evidence="4">
    <location>
        <begin position="14"/>
        <end position="28"/>
    </location>
</feature>
<dbReference type="SUPFAM" id="SSF48403">
    <property type="entry name" value="Ankyrin repeat"/>
    <property type="match status" value="2"/>
</dbReference>
<feature type="region of interest" description="Disordered" evidence="4">
    <location>
        <begin position="1"/>
        <end position="39"/>
    </location>
</feature>
<dbReference type="PRINTS" id="PR01415">
    <property type="entry name" value="ANKYRIN"/>
</dbReference>
<protein>
    <submittedName>
        <fullName evidence="6">Uncharacterized protein LOC105681507</fullName>
    </submittedName>
</protein>
<gene>
    <name evidence="6" type="primary">LOC105681507</name>
</gene>
<evidence type="ECO:0000313" key="6">
    <source>
        <dbReference type="RefSeq" id="XP_012247033.1"/>
    </source>
</evidence>
<reference evidence="6" key="1">
    <citation type="submission" date="2025-08" db="UniProtKB">
        <authorList>
            <consortium name="RefSeq"/>
        </authorList>
    </citation>
    <scope>IDENTIFICATION</scope>
</reference>
<evidence type="ECO:0000256" key="3">
    <source>
        <dbReference type="PROSITE-ProRule" id="PRU00023"/>
    </source>
</evidence>
<name>A0A6P3V350_BOMIM</name>
<accession>A0A6P3V350</accession>
<dbReference type="Pfam" id="PF12796">
    <property type="entry name" value="Ank_2"/>
    <property type="match status" value="4"/>
</dbReference>
<dbReference type="PROSITE" id="PS50297">
    <property type="entry name" value="ANK_REP_REGION"/>
    <property type="match status" value="3"/>
</dbReference>
<keyword evidence="1" id="KW-0677">Repeat</keyword>
<feature type="compositionally biased region" description="Polar residues" evidence="4">
    <location>
        <begin position="270"/>
        <end position="279"/>
    </location>
</feature>